<gene>
    <name evidence="9" type="ORF">OL234_02245</name>
</gene>
<organism evidence="9 10">
    <name type="scientific">Vagococcus intermedius</name>
    <dbReference type="NCBI Taxonomy" id="2991418"/>
    <lineage>
        <taxon>Bacteria</taxon>
        <taxon>Bacillati</taxon>
        <taxon>Bacillota</taxon>
        <taxon>Bacilli</taxon>
        <taxon>Lactobacillales</taxon>
        <taxon>Enterococcaceae</taxon>
        <taxon>Vagococcus</taxon>
    </lineage>
</organism>
<dbReference type="PANTHER" id="PTHR30450:SF1">
    <property type="entry name" value="D-METHIONINE TRANSPORT SYSTEM PERMEASE PROTEIN METI-RELATED"/>
    <property type="match status" value="1"/>
</dbReference>
<dbReference type="KEGG" id="vie:OL234_02245"/>
<proteinExistence type="inferred from homology"/>
<comment type="similarity">
    <text evidence="7">Belongs to the binding-protein-dependent transport system permease family.</text>
</comment>
<feature type="transmembrane region" description="Helical" evidence="7">
    <location>
        <begin position="88"/>
        <end position="110"/>
    </location>
</feature>
<evidence type="ECO:0000256" key="7">
    <source>
        <dbReference type="RuleBase" id="RU363032"/>
    </source>
</evidence>
<dbReference type="PROSITE" id="PS50928">
    <property type="entry name" value="ABC_TM1"/>
    <property type="match status" value="1"/>
</dbReference>
<keyword evidence="10" id="KW-1185">Reference proteome</keyword>
<evidence type="ECO:0000256" key="6">
    <source>
        <dbReference type="ARBA" id="ARBA00023136"/>
    </source>
</evidence>
<dbReference type="Pfam" id="PF00528">
    <property type="entry name" value="BPD_transp_1"/>
    <property type="match status" value="1"/>
</dbReference>
<dbReference type="SUPFAM" id="SSF161098">
    <property type="entry name" value="MetI-like"/>
    <property type="match status" value="1"/>
</dbReference>
<keyword evidence="5 7" id="KW-1133">Transmembrane helix</keyword>
<name>A0AAF0I6R9_9ENTE</name>
<evidence type="ECO:0000256" key="4">
    <source>
        <dbReference type="ARBA" id="ARBA00022692"/>
    </source>
</evidence>
<evidence type="ECO:0000256" key="3">
    <source>
        <dbReference type="ARBA" id="ARBA00022475"/>
    </source>
</evidence>
<dbReference type="GO" id="GO:0048473">
    <property type="term" value="P:D-methionine transmembrane transport"/>
    <property type="evidence" value="ECO:0007669"/>
    <property type="project" value="TreeGrafter"/>
</dbReference>
<evidence type="ECO:0000313" key="9">
    <source>
        <dbReference type="EMBL" id="WEG73753.1"/>
    </source>
</evidence>
<dbReference type="Proteomes" id="UP001179647">
    <property type="component" value="Chromosome"/>
</dbReference>
<dbReference type="Gene3D" id="1.10.3720.10">
    <property type="entry name" value="MetI-like"/>
    <property type="match status" value="1"/>
</dbReference>
<dbReference type="PANTHER" id="PTHR30450">
    <property type="entry name" value="ABC TRANSPORTER PERMEASE"/>
    <property type="match status" value="1"/>
</dbReference>
<dbReference type="GO" id="GO:0005886">
    <property type="term" value="C:plasma membrane"/>
    <property type="evidence" value="ECO:0007669"/>
    <property type="project" value="UniProtKB-SubCell"/>
</dbReference>
<dbReference type="RefSeq" id="WP_275469553.1">
    <property type="nucleotide sequence ID" value="NZ_CP110232.1"/>
</dbReference>
<evidence type="ECO:0000313" key="10">
    <source>
        <dbReference type="Proteomes" id="UP001179647"/>
    </source>
</evidence>
<accession>A0AAF0I6R9</accession>
<dbReference type="CDD" id="cd06261">
    <property type="entry name" value="TM_PBP2"/>
    <property type="match status" value="1"/>
</dbReference>
<keyword evidence="2 7" id="KW-0813">Transport</keyword>
<sequence>MSHYVERLNYYAPEITTAITQTSIMLTIAMLAALLIGLPLGVILYLAQLPGTYQNKRRVTLINSYINIVRSFPFLLFVIALIPLTRLLLGSAFGTYPASFPLSLVAIALYSRLVEQVLLDVPLTVYELAESLGSSTWQFVRYFLLVEARSGLVLSFTSVMISMVSYSTVMGMIGGGGIGDFAIRYGYQRYEYDIMYTTIIIMILFVMFCQFVGTTLAKKIDKRKN</sequence>
<protein>
    <submittedName>
        <fullName evidence="9">ABC transporter permease subunit</fullName>
    </submittedName>
</protein>
<dbReference type="InterPro" id="IPR051322">
    <property type="entry name" value="AA_ABC_Transporter_Permease"/>
</dbReference>
<feature type="transmembrane region" description="Helical" evidence="7">
    <location>
        <begin position="59"/>
        <end position="82"/>
    </location>
</feature>
<dbReference type="InterPro" id="IPR035906">
    <property type="entry name" value="MetI-like_sf"/>
</dbReference>
<comment type="subcellular location">
    <subcellularLocation>
        <location evidence="1 7">Cell membrane</location>
        <topology evidence="1 7">Multi-pass membrane protein</topology>
    </subcellularLocation>
</comment>
<feature type="transmembrane region" description="Helical" evidence="7">
    <location>
        <begin position="194"/>
        <end position="217"/>
    </location>
</feature>
<keyword evidence="6 7" id="KW-0472">Membrane</keyword>
<dbReference type="AlphaFoldDB" id="A0AAF0I6R9"/>
<feature type="transmembrane region" description="Helical" evidence="7">
    <location>
        <begin position="24"/>
        <end position="47"/>
    </location>
</feature>
<evidence type="ECO:0000256" key="5">
    <source>
        <dbReference type="ARBA" id="ARBA00022989"/>
    </source>
</evidence>
<dbReference type="EMBL" id="CP110232">
    <property type="protein sequence ID" value="WEG73753.1"/>
    <property type="molecule type" value="Genomic_DNA"/>
</dbReference>
<evidence type="ECO:0000256" key="2">
    <source>
        <dbReference type="ARBA" id="ARBA00022448"/>
    </source>
</evidence>
<feature type="domain" description="ABC transmembrane type-1" evidence="8">
    <location>
        <begin position="19"/>
        <end position="213"/>
    </location>
</feature>
<dbReference type="InterPro" id="IPR000515">
    <property type="entry name" value="MetI-like"/>
</dbReference>
<keyword evidence="4 7" id="KW-0812">Transmembrane</keyword>
<evidence type="ECO:0000256" key="1">
    <source>
        <dbReference type="ARBA" id="ARBA00004651"/>
    </source>
</evidence>
<reference evidence="9" key="1">
    <citation type="submission" date="2022-10" db="EMBL/GenBank/DDBJ databases">
        <title>Vagococcus sp. isolated from poultry meat.</title>
        <authorList>
            <person name="Johansson P."/>
            <person name="Bjorkroth J."/>
        </authorList>
    </citation>
    <scope>NUCLEOTIDE SEQUENCE</scope>
    <source>
        <strain evidence="9">STAA11</strain>
    </source>
</reference>
<feature type="transmembrane region" description="Helical" evidence="7">
    <location>
        <begin position="151"/>
        <end position="174"/>
    </location>
</feature>
<evidence type="ECO:0000259" key="8">
    <source>
        <dbReference type="PROSITE" id="PS50928"/>
    </source>
</evidence>
<keyword evidence="3" id="KW-1003">Cell membrane</keyword>